<evidence type="ECO:0008006" key="4">
    <source>
        <dbReference type="Google" id="ProtNLM"/>
    </source>
</evidence>
<dbReference type="Proteomes" id="UP000075606">
    <property type="component" value="Unassembled WGS sequence"/>
</dbReference>
<protein>
    <recommendedName>
        <fullName evidence="4">SprT-like domain-containing protein</fullName>
    </recommendedName>
</protein>
<dbReference type="AlphaFoldDB" id="A0A150XGK4"/>
<dbReference type="OrthoDB" id="839740at2"/>
<evidence type="ECO:0000313" key="2">
    <source>
        <dbReference type="EMBL" id="KYG77851.1"/>
    </source>
</evidence>
<keyword evidence="1" id="KW-0732">Signal</keyword>
<comment type="caution">
    <text evidence="2">The sequence shown here is derived from an EMBL/GenBank/DDBJ whole genome shotgun (WGS) entry which is preliminary data.</text>
</comment>
<gene>
    <name evidence="2" type="ORF">AWW68_03525</name>
</gene>
<proteinExistence type="predicted"/>
<evidence type="ECO:0000256" key="1">
    <source>
        <dbReference type="SAM" id="SignalP"/>
    </source>
</evidence>
<evidence type="ECO:0000313" key="3">
    <source>
        <dbReference type="Proteomes" id="UP000075606"/>
    </source>
</evidence>
<organism evidence="2 3">
    <name type="scientific">Roseivirga spongicola</name>
    <dbReference type="NCBI Taxonomy" id="333140"/>
    <lineage>
        <taxon>Bacteria</taxon>
        <taxon>Pseudomonadati</taxon>
        <taxon>Bacteroidota</taxon>
        <taxon>Cytophagia</taxon>
        <taxon>Cytophagales</taxon>
        <taxon>Roseivirgaceae</taxon>
        <taxon>Roseivirga</taxon>
    </lineage>
</organism>
<feature type="chain" id="PRO_5007574673" description="SprT-like domain-containing protein" evidence="1">
    <location>
        <begin position="21"/>
        <end position="464"/>
    </location>
</feature>
<accession>A0A150XGK4</accession>
<keyword evidence="3" id="KW-1185">Reference proteome</keyword>
<dbReference type="PROSITE" id="PS51257">
    <property type="entry name" value="PROKAR_LIPOPROTEIN"/>
    <property type="match status" value="1"/>
</dbReference>
<reference evidence="2 3" key="1">
    <citation type="submission" date="2016-01" db="EMBL/GenBank/DDBJ databases">
        <title>Genome sequencing of Roseivirga spongicola UST030701-084.</title>
        <authorList>
            <person name="Selvaratnam C."/>
            <person name="Thevarajoo S."/>
            <person name="Goh K.M."/>
            <person name="Ee R."/>
            <person name="Chan K.-G."/>
            <person name="Chong C.S."/>
        </authorList>
    </citation>
    <scope>NUCLEOTIDE SEQUENCE [LARGE SCALE GENOMIC DNA]</scope>
    <source>
        <strain evidence="2 3">UST030701-084</strain>
    </source>
</reference>
<feature type="signal peptide" evidence="1">
    <location>
        <begin position="1"/>
        <end position="20"/>
    </location>
</feature>
<dbReference type="RefSeq" id="WP_068216635.1">
    <property type="nucleotide sequence ID" value="NZ_CP139724.1"/>
</dbReference>
<name>A0A150XGK4_9BACT</name>
<dbReference type="EMBL" id="LRPC01000001">
    <property type="protein sequence ID" value="KYG77851.1"/>
    <property type="molecule type" value="Genomic_DNA"/>
</dbReference>
<dbReference type="STRING" id="333140.AWW68_03525"/>
<sequence>MIKYSNAIIFLSLALILATACEQAPELSPSTNLADEVSRAKQWYENSFGSKPRSTVVGHTNQAKQPVWERAIVSERNGKTYIDVPLQYYRIDNVTQNTSSDVVNTTDGAKVHRSALIALEEEYTLVVLNIIPEEDFDMPKEGYGYLSLLEQGFDGKMIYSDFSGNLRGGHVFENGVATSKIKLFKRTPNVNLDIVRSGINNGGNVDQGGCVIQVMTLYERYCDYDASGWEECTEWQPIGTYTWYECQMDYLDDDDWGSGDGPPMEDPISEIKNSVTDPCLKEKIDNAIQDTLTNNLMDSLENAMGLIGGGEFELEILTDNSYAGTTTDGETENRNAFLIEIYINPDLTSSSQEYVTATLYHEFLHATFLFYEMVRDRHVPSFSNEYLQLFDSLIANGMNPKDVQHHIMLNNYMTDFRNAVLEVHPNLTTNELEALTLHGLQALTPTQHITNNNHRVGSQGTNCN</sequence>